<evidence type="ECO:0000313" key="3">
    <source>
        <dbReference type="Proteomes" id="UP000664167"/>
    </source>
</evidence>
<dbReference type="GO" id="GO:0016787">
    <property type="term" value="F:hydrolase activity"/>
    <property type="evidence" value="ECO:0007669"/>
    <property type="project" value="UniProtKB-KW"/>
</dbReference>
<feature type="non-terminal residue" evidence="2">
    <location>
        <position position="75"/>
    </location>
</feature>
<comment type="caution">
    <text evidence="2">The sequence shown here is derived from an EMBL/GenBank/DDBJ whole genome shotgun (WGS) entry which is preliminary data.</text>
</comment>
<evidence type="ECO:0000313" key="2">
    <source>
        <dbReference type="EMBL" id="MBO0511022.1"/>
    </source>
</evidence>
<dbReference type="InterPro" id="IPR006311">
    <property type="entry name" value="TAT_signal"/>
</dbReference>
<keyword evidence="1" id="KW-0732">Signal</keyword>
<protein>
    <submittedName>
        <fullName evidence="2">Sugar hydrolase</fullName>
    </submittedName>
</protein>
<dbReference type="AlphaFoldDB" id="A0A939JG01"/>
<proteinExistence type="predicted"/>
<feature type="chain" id="PRO_5039125569" evidence="1">
    <location>
        <begin position="22"/>
        <end position="75"/>
    </location>
</feature>
<dbReference type="PROSITE" id="PS51318">
    <property type="entry name" value="TAT"/>
    <property type="match status" value="1"/>
</dbReference>
<feature type="signal peptide" evidence="1">
    <location>
        <begin position="1"/>
        <end position="21"/>
    </location>
</feature>
<gene>
    <name evidence="2" type="ORF">J0695_04245</name>
</gene>
<reference evidence="2" key="1">
    <citation type="submission" date="2021-03" db="EMBL/GenBank/DDBJ databases">
        <title>Streptomyces poriferae sp. nov., a novel marine sponge-derived Actinobacteria species with anti-MRSA activity.</title>
        <authorList>
            <person name="Sandoval-Powers M."/>
            <person name="Kralova S."/>
            <person name="Nguyen G.-S."/>
            <person name="Fawwal D."/>
            <person name="Degnes K."/>
            <person name="Klinkenberg G."/>
            <person name="Sletta H."/>
            <person name="Wentzel A."/>
            <person name="Liles M.R."/>
        </authorList>
    </citation>
    <scope>NUCLEOTIDE SEQUENCE</scope>
    <source>
        <strain evidence="2">DSM 41794</strain>
    </source>
</reference>
<keyword evidence="3" id="KW-1185">Reference proteome</keyword>
<dbReference type="Proteomes" id="UP000664167">
    <property type="component" value="Unassembled WGS sequence"/>
</dbReference>
<organism evidence="2 3">
    <name type="scientific">Streptomyces beijiangensis</name>
    <dbReference type="NCBI Taxonomy" id="163361"/>
    <lineage>
        <taxon>Bacteria</taxon>
        <taxon>Bacillati</taxon>
        <taxon>Actinomycetota</taxon>
        <taxon>Actinomycetes</taxon>
        <taxon>Kitasatosporales</taxon>
        <taxon>Streptomycetaceae</taxon>
        <taxon>Streptomyces</taxon>
    </lineage>
</organism>
<accession>A0A939JG01</accession>
<dbReference type="EMBL" id="JAFLRJ010000035">
    <property type="protein sequence ID" value="MBO0511022.1"/>
    <property type="molecule type" value="Genomic_DNA"/>
</dbReference>
<evidence type="ECO:0000256" key="1">
    <source>
        <dbReference type="SAM" id="SignalP"/>
    </source>
</evidence>
<keyword evidence="2" id="KW-0378">Hydrolase</keyword>
<sequence length="75" mass="7766">MISRRLFLTGTAAAATASAVALTYSAQGASASAATCEIALENKSLPGKVNAYVTGHEQGTNRWVLLRADGSVYHP</sequence>
<name>A0A939JG01_9ACTN</name>